<dbReference type="SUPFAM" id="SSF55874">
    <property type="entry name" value="ATPase domain of HSP90 chaperone/DNA topoisomerase II/histidine kinase"/>
    <property type="match status" value="1"/>
</dbReference>
<evidence type="ECO:0000256" key="7">
    <source>
        <dbReference type="SAM" id="SignalP"/>
    </source>
</evidence>
<dbReference type="InterPro" id="IPR050482">
    <property type="entry name" value="Sensor_HK_TwoCompSys"/>
</dbReference>
<keyword evidence="10" id="KW-1185">Reference proteome</keyword>
<keyword evidence="6" id="KW-1133">Transmembrane helix</keyword>
<keyword evidence="7" id="KW-0732">Signal</keyword>
<feature type="chain" id="PRO_5037840756" description="histidine kinase" evidence="7">
    <location>
        <begin position="25"/>
        <end position="621"/>
    </location>
</feature>
<comment type="catalytic activity">
    <reaction evidence="1">
        <text>ATP + protein L-histidine = ADP + protein N-phospho-L-histidine.</text>
        <dbReference type="EC" id="2.7.13.3"/>
    </reaction>
</comment>
<gene>
    <name evidence="9" type="ORF">H8N03_04065</name>
</gene>
<dbReference type="AlphaFoldDB" id="A0A923MQR2"/>
<dbReference type="CDD" id="cd16917">
    <property type="entry name" value="HATPase_UhpB-NarQ-NarX-like"/>
    <property type="match status" value="1"/>
</dbReference>
<evidence type="ECO:0000256" key="6">
    <source>
        <dbReference type="SAM" id="Phobius"/>
    </source>
</evidence>
<accession>A0A923MQR2</accession>
<organism evidence="9 10">
    <name type="scientific">Ramlibacter cellulosilyticus</name>
    <dbReference type="NCBI Taxonomy" id="2764187"/>
    <lineage>
        <taxon>Bacteria</taxon>
        <taxon>Pseudomonadati</taxon>
        <taxon>Pseudomonadota</taxon>
        <taxon>Betaproteobacteria</taxon>
        <taxon>Burkholderiales</taxon>
        <taxon>Comamonadaceae</taxon>
        <taxon>Ramlibacter</taxon>
    </lineage>
</organism>
<evidence type="ECO:0000313" key="10">
    <source>
        <dbReference type="Proteomes" id="UP000608513"/>
    </source>
</evidence>
<keyword evidence="3" id="KW-0808">Transferase</keyword>
<evidence type="ECO:0000313" key="9">
    <source>
        <dbReference type="EMBL" id="MBC5782107.1"/>
    </source>
</evidence>
<feature type="domain" description="Histidine kinase" evidence="8">
    <location>
        <begin position="530"/>
        <end position="618"/>
    </location>
</feature>
<dbReference type="RefSeq" id="WP_187074824.1">
    <property type="nucleotide sequence ID" value="NZ_JACORT010000001.1"/>
</dbReference>
<dbReference type="EC" id="2.7.13.3" evidence="2"/>
<dbReference type="InterPro" id="IPR008979">
    <property type="entry name" value="Galactose-bd-like_sf"/>
</dbReference>
<dbReference type="InterPro" id="IPR003594">
    <property type="entry name" value="HATPase_dom"/>
</dbReference>
<sequence length="621" mass="68497">MRAAAWLRAVLLAAAGCLALPSHAAVHEAQAARLLADAAQAPPAADARWQDVTLPDLWRKSRPGAPRTAAWYQVRFEAPAASPQAWAVFFPFLDEGGQVWLNGALLQQIPENTPELHVRWMRPHLVALPPALLRPGANELLVRVGQPPAGGATHFPRVSVGPLAEVARMHDRRYFWVSITPQITAAVCLLVSLSVLFIWWRRPAETMYGLFGVAVALWGLRTLTFVVEALPVDTWFWWRVVFHSATGGFIVAMTALAWRLAGIHKPWFERALFAYWLVGPLWLLAQGPAAEPIVNRWWVGGFLPIGATIVGVSAWFLVRRRTLEAAALPVTMAIAALAGMHDYLITWDLQPTIPWLASWTAQRFQLMHLCANFVLLAMGGLLTARFVRALHSLEDVNKTLEQRVADREEELAGNYVRVFALERENAAAQERQRIMRDLHDGLGSGLFVLLSRVERSDLANREVADALRGCIADMRLALDTLAPQEHDFRSMLGNFLFRWRNELVACGIHPRWEIAVPDEALQLSPHAALQLLRVAQEALTNVVKHAGASEVHVQLRLVEGQLELEVRDNGIGAAGVSEESSGRGLTNMRTRATQLGGRVDVRGGSGGTRVTVQVPLAAVCG</sequence>
<feature type="transmembrane region" description="Helical" evidence="6">
    <location>
        <begin position="325"/>
        <end position="345"/>
    </location>
</feature>
<dbReference type="InterPro" id="IPR036890">
    <property type="entry name" value="HATPase_C_sf"/>
</dbReference>
<dbReference type="PANTHER" id="PTHR24421">
    <property type="entry name" value="NITRATE/NITRITE SENSOR PROTEIN NARX-RELATED"/>
    <property type="match status" value="1"/>
</dbReference>
<feature type="transmembrane region" description="Helical" evidence="6">
    <location>
        <begin position="236"/>
        <end position="260"/>
    </location>
</feature>
<reference evidence="9" key="1">
    <citation type="submission" date="2020-08" db="EMBL/GenBank/DDBJ databases">
        <title>Ramlibacter sp. USB13 16S ribosomal RNA gene genome sequencing and assembly.</title>
        <authorList>
            <person name="Kang M."/>
        </authorList>
    </citation>
    <scope>NUCLEOTIDE SEQUENCE</scope>
    <source>
        <strain evidence="9">USB13</strain>
    </source>
</reference>
<evidence type="ECO:0000259" key="8">
    <source>
        <dbReference type="PROSITE" id="PS50109"/>
    </source>
</evidence>
<dbReference type="GO" id="GO:0004673">
    <property type="term" value="F:protein histidine kinase activity"/>
    <property type="evidence" value="ECO:0007669"/>
    <property type="project" value="UniProtKB-EC"/>
</dbReference>
<dbReference type="Gene3D" id="2.60.120.260">
    <property type="entry name" value="Galactose-binding domain-like"/>
    <property type="match status" value="1"/>
</dbReference>
<dbReference type="EMBL" id="JACORT010000001">
    <property type="protein sequence ID" value="MBC5782107.1"/>
    <property type="molecule type" value="Genomic_DNA"/>
</dbReference>
<dbReference type="SMART" id="SM00387">
    <property type="entry name" value="HATPase_c"/>
    <property type="match status" value="1"/>
</dbReference>
<proteinExistence type="predicted"/>
<feature type="signal peptide" evidence="7">
    <location>
        <begin position="1"/>
        <end position="24"/>
    </location>
</feature>
<dbReference type="Proteomes" id="UP000608513">
    <property type="component" value="Unassembled WGS sequence"/>
</dbReference>
<name>A0A923MQR2_9BURK</name>
<feature type="transmembrane region" description="Helical" evidence="6">
    <location>
        <begin position="174"/>
        <end position="200"/>
    </location>
</feature>
<evidence type="ECO:0000256" key="4">
    <source>
        <dbReference type="ARBA" id="ARBA00022777"/>
    </source>
</evidence>
<dbReference type="SUPFAM" id="SSF49785">
    <property type="entry name" value="Galactose-binding domain-like"/>
    <property type="match status" value="1"/>
</dbReference>
<dbReference type="PROSITE" id="PS50109">
    <property type="entry name" value="HIS_KIN"/>
    <property type="match status" value="1"/>
</dbReference>
<keyword evidence="6" id="KW-0472">Membrane</keyword>
<dbReference type="PANTHER" id="PTHR24421:SF10">
    <property type="entry name" value="NITRATE_NITRITE SENSOR PROTEIN NARQ"/>
    <property type="match status" value="1"/>
</dbReference>
<feature type="transmembrane region" description="Helical" evidence="6">
    <location>
        <begin position="267"/>
        <end position="285"/>
    </location>
</feature>
<keyword evidence="5" id="KW-0902">Two-component regulatory system</keyword>
<feature type="transmembrane region" description="Helical" evidence="6">
    <location>
        <begin position="207"/>
        <end position="230"/>
    </location>
</feature>
<feature type="transmembrane region" description="Helical" evidence="6">
    <location>
        <begin position="297"/>
        <end position="318"/>
    </location>
</feature>
<protein>
    <recommendedName>
        <fullName evidence="2">histidine kinase</fullName>
        <ecNumber evidence="2">2.7.13.3</ecNumber>
    </recommendedName>
</protein>
<dbReference type="InterPro" id="IPR005467">
    <property type="entry name" value="His_kinase_dom"/>
</dbReference>
<evidence type="ECO:0000256" key="2">
    <source>
        <dbReference type="ARBA" id="ARBA00012438"/>
    </source>
</evidence>
<dbReference type="GO" id="GO:0000160">
    <property type="term" value="P:phosphorelay signal transduction system"/>
    <property type="evidence" value="ECO:0007669"/>
    <property type="project" value="UniProtKB-KW"/>
</dbReference>
<keyword evidence="4 9" id="KW-0418">Kinase</keyword>
<evidence type="ECO:0000256" key="1">
    <source>
        <dbReference type="ARBA" id="ARBA00000085"/>
    </source>
</evidence>
<dbReference type="Pfam" id="PF02518">
    <property type="entry name" value="HATPase_c"/>
    <property type="match status" value="1"/>
</dbReference>
<dbReference type="Gene3D" id="3.30.565.10">
    <property type="entry name" value="Histidine kinase-like ATPase, C-terminal domain"/>
    <property type="match status" value="1"/>
</dbReference>
<dbReference type="Gene3D" id="1.20.5.1930">
    <property type="match status" value="1"/>
</dbReference>
<evidence type="ECO:0000256" key="5">
    <source>
        <dbReference type="ARBA" id="ARBA00023012"/>
    </source>
</evidence>
<feature type="transmembrane region" description="Helical" evidence="6">
    <location>
        <begin position="365"/>
        <end position="384"/>
    </location>
</feature>
<comment type="caution">
    <text evidence="9">The sequence shown here is derived from an EMBL/GenBank/DDBJ whole genome shotgun (WGS) entry which is preliminary data.</text>
</comment>
<keyword evidence="6" id="KW-0812">Transmembrane</keyword>
<evidence type="ECO:0000256" key="3">
    <source>
        <dbReference type="ARBA" id="ARBA00022679"/>
    </source>
</evidence>